<proteinExistence type="predicted"/>
<dbReference type="Proteomes" id="UP000095283">
    <property type="component" value="Unplaced"/>
</dbReference>
<sequence length="257" mass="28897">MSLGSMTLLGSVARKYLCYILSKRLGPEPSLHYTKRRSRTASEIFSTIGQFRRGSAANLNNVNNGSPAYLTDRNISGNTLLAHSPLHDNQGERGPLAPLLYSQTETVETPVVRFFLFFFTSWRYSSNAVNYIGHAISNFEVFSYLSHHIYFRSTHCLQYFKHTLSKRAEILASKIDLDDVAIDPAPFQLVKGTSLYKLREAFSNIYSRGAVPIRPRTRTLSSFRMNQTSNENGTEDGTDDSGQISIVVPPRVERNSS</sequence>
<reference evidence="3" key="1">
    <citation type="submission" date="2016-11" db="UniProtKB">
        <authorList>
            <consortium name="WormBaseParasite"/>
        </authorList>
    </citation>
    <scope>IDENTIFICATION</scope>
</reference>
<dbReference type="Gene3D" id="3.10.580.10">
    <property type="entry name" value="CBS-domain"/>
    <property type="match status" value="1"/>
</dbReference>
<name>A0A1I7XQT6_HETBA</name>
<accession>A0A1I7XQT6</accession>
<dbReference type="AlphaFoldDB" id="A0A1I7XQT6"/>
<evidence type="ECO:0000313" key="3">
    <source>
        <dbReference type="WBParaSite" id="Hba_19694"/>
    </source>
</evidence>
<keyword evidence="2" id="KW-1185">Reference proteome</keyword>
<dbReference type="InterPro" id="IPR046342">
    <property type="entry name" value="CBS_dom_sf"/>
</dbReference>
<feature type="compositionally biased region" description="Polar residues" evidence="1">
    <location>
        <begin position="221"/>
        <end position="232"/>
    </location>
</feature>
<organism evidence="2 3">
    <name type="scientific">Heterorhabditis bacteriophora</name>
    <name type="common">Entomopathogenic nematode worm</name>
    <dbReference type="NCBI Taxonomy" id="37862"/>
    <lineage>
        <taxon>Eukaryota</taxon>
        <taxon>Metazoa</taxon>
        <taxon>Ecdysozoa</taxon>
        <taxon>Nematoda</taxon>
        <taxon>Chromadorea</taxon>
        <taxon>Rhabditida</taxon>
        <taxon>Rhabditina</taxon>
        <taxon>Rhabditomorpha</taxon>
        <taxon>Strongyloidea</taxon>
        <taxon>Heterorhabditidae</taxon>
        <taxon>Heterorhabditis</taxon>
    </lineage>
</organism>
<evidence type="ECO:0000313" key="2">
    <source>
        <dbReference type="Proteomes" id="UP000095283"/>
    </source>
</evidence>
<feature type="region of interest" description="Disordered" evidence="1">
    <location>
        <begin position="221"/>
        <end position="257"/>
    </location>
</feature>
<protein>
    <submittedName>
        <fullName evidence="3">Uncharacterized protein</fullName>
    </submittedName>
</protein>
<dbReference type="WBParaSite" id="Hba_19694">
    <property type="protein sequence ID" value="Hba_19694"/>
    <property type="gene ID" value="Hba_19694"/>
</dbReference>
<evidence type="ECO:0000256" key="1">
    <source>
        <dbReference type="SAM" id="MobiDB-lite"/>
    </source>
</evidence>